<dbReference type="PANTHER" id="PTHR23303:SF14">
    <property type="entry name" value="BOS COMPLEX SUBUNIT NOMO1-RELATED"/>
    <property type="match status" value="1"/>
</dbReference>
<sequence>MPIIDRYTLQPSPFIVVDGRDQETANLQLQLAPDADSGNVSGSVRLPDGTAISLATVMLFSSNGQPFEHNNSNPAGLFIFPRVPVGSYFITASEPTLLTPVRIPISVSRNATTTVNITMQTDPDGQKNALYGIIQNSTGTPVNDATVELFQEVNSTLQMVGIVSSNGDGQYLFAALEDATYVIRASKAGFLPNQSAPVSISGREFSPLNINLSADPDANTGTISGFITDSIGGQAIPNAIVALYLINNGNELVTDITKTNAGGFYMFGDLTAGTYRVKASVQVQE</sequence>
<accession>A0A368W0B1</accession>
<reference evidence="2 3" key="1">
    <citation type="submission" date="2018-07" db="EMBL/GenBank/DDBJ databases">
        <title>Genomic Encyclopedia of Type Strains, Phase III (KMG-III): the genomes of soil and plant-associated and newly described type strains.</title>
        <authorList>
            <person name="Whitman W."/>
        </authorList>
    </citation>
    <scope>NUCLEOTIDE SEQUENCE [LARGE SCALE GENOMIC DNA]</scope>
    <source>
        <strain evidence="2 3">CECT 7506</strain>
    </source>
</reference>
<keyword evidence="2" id="KW-0378">Hydrolase</keyword>
<keyword evidence="1" id="KW-0732">Signal</keyword>
<dbReference type="PANTHER" id="PTHR23303">
    <property type="entry name" value="CARBOXYPEPTIDASE REGULATORY REGION-CONTAINING"/>
    <property type="match status" value="1"/>
</dbReference>
<dbReference type="SUPFAM" id="SSF49464">
    <property type="entry name" value="Carboxypeptidase regulatory domain-like"/>
    <property type="match status" value="1"/>
</dbReference>
<evidence type="ECO:0000313" key="3">
    <source>
        <dbReference type="Proteomes" id="UP000252415"/>
    </source>
</evidence>
<dbReference type="InterPro" id="IPR008969">
    <property type="entry name" value="CarboxyPept-like_regulatory"/>
</dbReference>
<organism evidence="2 3">
    <name type="scientific">Paenibacillus prosopidis</name>
    <dbReference type="NCBI Taxonomy" id="630520"/>
    <lineage>
        <taxon>Bacteria</taxon>
        <taxon>Bacillati</taxon>
        <taxon>Bacillota</taxon>
        <taxon>Bacilli</taxon>
        <taxon>Bacillales</taxon>
        <taxon>Paenibacillaceae</taxon>
        <taxon>Paenibacillus</taxon>
    </lineage>
</organism>
<dbReference type="GO" id="GO:0004180">
    <property type="term" value="F:carboxypeptidase activity"/>
    <property type="evidence" value="ECO:0007669"/>
    <property type="project" value="UniProtKB-KW"/>
</dbReference>
<gene>
    <name evidence="2" type="ORF">DFP97_107100</name>
</gene>
<proteinExistence type="predicted"/>
<comment type="caution">
    <text evidence="2">The sequence shown here is derived from an EMBL/GenBank/DDBJ whole genome shotgun (WGS) entry which is preliminary data.</text>
</comment>
<dbReference type="GO" id="GO:0030246">
    <property type="term" value="F:carbohydrate binding"/>
    <property type="evidence" value="ECO:0007669"/>
    <property type="project" value="InterPro"/>
</dbReference>
<dbReference type="Gene3D" id="2.60.40.1120">
    <property type="entry name" value="Carboxypeptidase-like, regulatory domain"/>
    <property type="match status" value="3"/>
</dbReference>
<keyword evidence="2" id="KW-0645">Protease</keyword>
<dbReference type="Pfam" id="PF13620">
    <property type="entry name" value="CarboxypepD_reg"/>
    <property type="match status" value="3"/>
</dbReference>
<dbReference type="SUPFAM" id="SSF49452">
    <property type="entry name" value="Starch-binding domain-like"/>
    <property type="match status" value="1"/>
</dbReference>
<dbReference type="InterPro" id="IPR051417">
    <property type="entry name" value="SDr/BOS_complex"/>
</dbReference>
<dbReference type="RefSeq" id="WP_114380309.1">
    <property type="nucleotide sequence ID" value="NZ_QPJD01000007.1"/>
</dbReference>
<dbReference type="EMBL" id="QPJD01000007">
    <property type="protein sequence ID" value="RCW47900.1"/>
    <property type="molecule type" value="Genomic_DNA"/>
</dbReference>
<evidence type="ECO:0000313" key="2">
    <source>
        <dbReference type="EMBL" id="RCW47900.1"/>
    </source>
</evidence>
<name>A0A368W0B1_9BACL</name>
<keyword evidence="2" id="KW-0121">Carboxypeptidase</keyword>
<dbReference type="OrthoDB" id="176752at2"/>
<evidence type="ECO:0000256" key="1">
    <source>
        <dbReference type="ARBA" id="ARBA00022729"/>
    </source>
</evidence>
<dbReference type="AlphaFoldDB" id="A0A368W0B1"/>
<dbReference type="SUPFAM" id="SSF49478">
    <property type="entry name" value="Cna protein B-type domain"/>
    <property type="match status" value="1"/>
</dbReference>
<dbReference type="InterPro" id="IPR013784">
    <property type="entry name" value="Carb-bd-like_fold"/>
</dbReference>
<dbReference type="Proteomes" id="UP000252415">
    <property type="component" value="Unassembled WGS sequence"/>
</dbReference>
<protein>
    <submittedName>
        <fullName evidence="2">Carboxypeptidase family protein</fullName>
    </submittedName>
</protein>
<keyword evidence="3" id="KW-1185">Reference proteome</keyword>